<evidence type="ECO:0000313" key="9">
    <source>
        <dbReference type="Proteomes" id="UP000778523"/>
    </source>
</evidence>
<dbReference type="SMART" id="SM00448">
    <property type="entry name" value="REC"/>
    <property type="match status" value="1"/>
</dbReference>
<feature type="domain" description="Sigma-54 factor interaction" evidence="6">
    <location>
        <begin position="147"/>
        <end position="376"/>
    </location>
</feature>
<dbReference type="Gene3D" id="3.40.50.2300">
    <property type="match status" value="1"/>
</dbReference>
<accession>A0ABX2IK97</accession>
<dbReference type="RefSeq" id="WP_170020961.1">
    <property type="nucleotide sequence ID" value="NZ_JABCSC020000001.1"/>
</dbReference>
<evidence type="ECO:0000259" key="6">
    <source>
        <dbReference type="PROSITE" id="PS50045"/>
    </source>
</evidence>
<dbReference type="Pfam" id="PF00158">
    <property type="entry name" value="Sigma54_activat"/>
    <property type="match status" value="1"/>
</dbReference>
<dbReference type="EMBL" id="JABCSC020000001">
    <property type="protein sequence ID" value="NSL54465.1"/>
    <property type="molecule type" value="Genomic_DNA"/>
</dbReference>
<dbReference type="InterPro" id="IPR058031">
    <property type="entry name" value="AAA_lid_NorR"/>
</dbReference>
<evidence type="ECO:0000256" key="4">
    <source>
        <dbReference type="ARBA" id="ARBA00023163"/>
    </source>
</evidence>
<dbReference type="InterPro" id="IPR001789">
    <property type="entry name" value="Sig_transdc_resp-reg_receiver"/>
</dbReference>
<dbReference type="PROSITE" id="PS00688">
    <property type="entry name" value="SIGMA54_INTERACT_3"/>
    <property type="match status" value="1"/>
</dbReference>
<keyword evidence="4" id="KW-0804">Transcription</keyword>
<dbReference type="SUPFAM" id="SSF46689">
    <property type="entry name" value="Homeodomain-like"/>
    <property type="match status" value="1"/>
</dbReference>
<keyword evidence="2" id="KW-0067">ATP-binding</keyword>
<sequence>MTQTPTAPETANTRVLLVDDDPDLLRLLSIRLKASGFAIRCADSGPAALAAIAAQRPDIIVTDLRMAGMDGLALFDAVRQQHLSLPVIVLTAHGNIPEAIEATQRGVSGYLTKPYDAGELIAQIRRAIGRSGDAGESRKPAAWRSEILTRSTLMEDFLRQAELVAASEVSIFISGPSGAGKELLARAIHQASPRAGKPFVAINCGAIPEHLLESELFGHVKGAFTGAHRDHDGLFQSARGGTLFLDEIGDMPTPLQVKLLRVLEEREVRPVGATRSLPIDVRILSATHRDLHVARSEGRFRDDLYYRLNVVSLALPSLAERREDIPLLAQHFLLRLAARYKRAVTTYSPEAMALLLAAPWPGNVRQLLNVVEQTVALSTTPVIPAALVQRALQDEGGAIESFEEARQRFERDYLVRLLRLTDGKVAQAARLARRNRTEFYRLLARHHLEASAFKDATDPAGQA</sequence>
<dbReference type="InterPro" id="IPR011006">
    <property type="entry name" value="CheY-like_superfamily"/>
</dbReference>
<dbReference type="SUPFAM" id="SSF52172">
    <property type="entry name" value="CheY-like"/>
    <property type="match status" value="1"/>
</dbReference>
<feature type="modified residue" description="4-aspartylphosphate" evidence="5">
    <location>
        <position position="63"/>
    </location>
</feature>
<comment type="caution">
    <text evidence="8">The sequence shown here is derived from an EMBL/GenBank/DDBJ whole genome shotgun (WGS) entry which is preliminary data.</text>
</comment>
<dbReference type="Gene3D" id="3.40.50.300">
    <property type="entry name" value="P-loop containing nucleotide triphosphate hydrolases"/>
    <property type="match status" value="1"/>
</dbReference>
<keyword evidence="3" id="KW-0805">Transcription regulation</keyword>
<dbReference type="Proteomes" id="UP000778523">
    <property type="component" value="Unassembled WGS sequence"/>
</dbReference>
<dbReference type="PROSITE" id="PS50110">
    <property type="entry name" value="RESPONSE_REGULATORY"/>
    <property type="match status" value="1"/>
</dbReference>
<feature type="domain" description="Response regulatory" evidence="7">
    <location>
        <begin position="14"/>
        <end position="128"/>
    </location>
</feature>
<evidence type="ECO:0000256" key="3">
    <source>
        <dbReference type="ARBA" id="ARBA00023015"/>
    </source>
</evidence>
<proteinExistence type="predicted"/>
<dbReference type="InterPro" id="IPR003593">
    <property type="entry name" value="AAA+_ATPase"/>
</dbReference>
<organism evidence="8 9">
    <name type="scientific">Uliginosibacterium aquaticum</name>
    <dbReference type="NCBI Taxonomy" id="2731212"/>
    <lineage>
        <taxon>Bacteria</taxon>
        <taxon>Pseudomonadati</taxon>
        <taxon>Pseudomonadota</taxon>
        <taxon>Betaproteobacteria</taxon>
        <taxon>Rhodocyclales</taxon>
        <taxon>Zoogloeaceae</taxon>
        <taxon>Uliginosibacterium</taxon>
    </lineage>
</organism>
<protein>
    <submittedName>
        <fullName evidence="8">Sigma 54-interacting transcriptional regulator</fullName>
    </submittedName>
</protein>
<dbReference type="SUPFAM" id="SSF52540">
    <property type="entry name" value="P-loop containing nucleoside triphosphate hydrolases"/>
    <property type="match status" value="1"/>
</dbReference>
<dbReference type="Gene3D" id="1.10.10.60">
    <property type="entry name" value="Homeodomain-like"/>
    <property type="match status" value="1"/>
</dbReference>
<keyword evidence="1" id="KW-0547">Nucleotide-binding</keyword>
<reference evidence="8 9" key="1">
    <citation type="submission" date="2020-06" db="EMBL/GenBank/DDBJ databases">
        <title>Draft genome of Uliginosibacterium sp. IMCC34675.</title>
        <authorList>
            <person name="Song J."/>
        </authorList>
    </citation>
    <scope>NUCLEOTIDE SEQUENCE [LARGE SCALE GENOMIC DNA]</scope>
    <source>
        <strain evidence="8 9">IMCC34675</strain>
    </source>
</reference>
<name>A0ABX2IK97_9RHOO</name>
<keyword evidence="5" id="KW-0597">Phosphoprotein</keyword>
<dbReference type="Gene3D" id="1.10.8.60">
    <property type="match status" value="1"/>
</dbReference>
<dbReference type="Pfam" id="PF00072">
    <property type="entry name" value="Response_reg"/>
    <property type="match status" value="1"/>
</dbReference>
<evidence type="ECO:0000256" key="2">
    <source>
        <dbReference type="ARBA" id="ARBA00022840"/>
    </source>
</evidence>
<dbReference type="InterPro" id="IPR009057">
    <property type="entry name" value="Homeodomain-like_sf"/>
</dbReference>
<gene>
    <name evidence="8" type="ORF">HJ583_005475</name>
</gene>
<dbReference type="PROSITE" id="PS50045">
    <property type="entry name" value="SIGMA54_INTERACT_4"/>
    <property type="match status" value="1"/>
</dbReference>
<dbReference type="PANTHER" id="PTHR32071">
    <property type="entry name" value="TRANSCRIPTIONAL REGULATORY PROTEIN"/>
    <property type="match status" value="1"/>
</dbReference>
<dbReference type="PANTHER" id="PTHR32071:SF116">
    <property type="entry name" value="TRANSCRIPTIONAL REGULATORY PROTEIN GLRR"/>
    <property type="match status" value="1"/>
</dbReference>
<dbReference type="SMART" id="SM00382">
    <property type="entry name" value="AAA"/>
    <property type="match status" value="1"/>
</dbReference>
<keyword evidence="9" id="KW-1185">Reference proteome</keyword>
<dbReference type="Pfam" id="PF25601">
    <property type="entry name" value="AAA_lid_14"/>
    <property type="match status" value="1"/>
</dbReference>
<evidence type="ECO:0000256" key="1">
    <source>
        <dbReference type="ARBA" id="ARBA00022741"/>
    </source>
</evidence>
<dbReference type="InterPro" id="IPR025944">
    <property type="entry name" value="Sigma_54_int_dom_CS"/>
</dbReference>
<evidence type="ECO:0000313" key="8">
    <source>
        <dbReference type="EMBL" id="NSL54465.1"/>
    </source>
</evidence>
<dbReference type="InterPro" id="IPR002078">
    <property type="entry name" value="Sigma_54_int"/>
</dbReference>
<evidence type="ECO:0000256" key="5">
    <source>
        <dbReference type="PROSITE-ProRule" id="PRU00169"/>
    </source>
</evidence>
<dbReference type="CDD" id="cd00009">
    <property type="entry name" value="AAA"/>
    <property type="match status" value="1"/>
</dbReference>
<evidence type="ECO:0000259" key="7">
    <source>
        <dbReference type="PROSITE" id="PS50110"/>
    </source>
</evidence>
<dbReference type="InterPro" id="IPR027417">
    <property type="entry name" value="P-loop_NTPase"/>
</dbReference>